<keyword evidence="2" id="KW-1185">Reference proteome</keyword>
<dbReference type="SUPFAM" id="SSF63825">
    <property type="entry name" value="YWTD domain"/>
    <property type="match status" value="1"/>
</dbReference>
<dbReference type="AlphaFoldDB" id="A0A2I7N610"/>
<organism evidence="1 2">
    <name type="scientific">Aquella oligotrophica</name>
    <dbReference type="NCBI Taxonomy" id="2067065"/>
    <lineage>
        <taxon>Bacteria</taxon>
        <taxon>Pseudomonadati</taxon>
        <taxon>Pseudomonadota</taxon>
        <taxon>Betaproteobacteria</taxon>
        <taxon>Neisseriales</taxon>
        <taxon>Neisseriaceae</taxon>
        <taxon>Aquella</taxon>
    </lineage>
</organism>
<proteinExistence type="predicted"/>
<evidence type="ECO:0000313" key="1">
    <source>
        <dbReference type="EMBL" id="AUR51888.1"/>
    </source>
</evidence>
<accession>A0A2I7N610</accession>
<dbReference type="OrthoDB" id="5395031at2"/>
<protein>
    <submittedName>
        <fullName evidence="1">Uncharacterized protein</fullName>
    </submittedName>
</protein>
<name>A0A2I7N610_9NEIS</name>
<dbReference type="RefSeq" id="WP_102951184.1">
    <property type="nucleotide sequence ID" value="NZ_CP024847.1"/>
</dbReference>
<evidence type="ECO:0000313" key="2">
    <source>
        <dbReference type="Proteomes" id="UP000236655"/>
    </source>
</evidence>
<dbReference type="KEGG" id="nba:CUN60_06115"/>
<sequence>MNLKPGNNCDIMVGLSNSNTVGSGNSLLKLTYDNHNGSSATAGSNVNWVIGSATPSLIVAFYPNNNLSTMINGVATTTITLINNGGIALSDIRLPALPITLTYISGGAHPCSLFEQQLNAQNLATGQSCTLILQYSPTTATPQKLTSLGVFTANAGSYISDDYNINLTAISPRIISFDQAILKPSLNWTNSTSYSASVKVSNMSASVVTFEQAVSSDPYLSASGCSGSLASGDSCNLIISGNYPIKLANYEDSGSITVNYSDGINNHSTVLNVDATLAMQPVVTPGLLISGTLPSSLVPAIPTDIEITLTNETTATNGGDTTIKVNLDNLIGDGFNVSNGGGGTISGHLNINGLSNPCSASSGIITLASGASCNINMELTASGTTDNNTTYPQLTITPSFTYNVYSNSSTIPSISSTTNAISPLSGTIMVENPASALDFSTSVTTLSAEQNTTPDPTAVLTVTNVGDTALTSFSLPSINGILFNVPLSCNTLAAHASCDITISLSTTEVLSGNFADNTAYFTDNYHVTNQLVALPNFAYSVTAANIPNIQVTVNTSGCSSRTGGDGLLGTNCYLNPGNDTMMTGNAGALQLVITYTNTASAVAYNFLVAANPPANYTTLQNNCTNITLSKDDSCTLVYILANPSAYPSPSLNVNVATPLDNGYSYNYGIQSQFTGSGGASKPLSNDLQVISSKPSISFNLTYQTMLTNVAQTGSAAISNWFSAATPQVSINSSNSSVATASTPCVINFIGSGGNCNFMINSTATEGNSILNAAISAPDNTLINSSNRPLYTTKFYSYIFGNNSAGNKYLLMCNSSIANCNSANVSFNEPRHIVVNNGYLYVLNTMGNDITKCTINNISGDLTNCSSNNAGQFSNPLDLAFYNGYAYILSTANKVFRCNISSTTGDLTGCSQETNATGFSSANAISFNAIGGVTYAYIITSSDFGLVCQMNPANGSIASCNTSNVLGDGIAFQSGYAYIPSSGKLWVCSISTANGSLNNCVNNLIFNTVSYGIVYYDNYFRITSPNYTLYNVQYSGTTLIGGISSSVYWFGGYLSGIAVSFYPQ</sequence>
<reference evidence="2" key="1">
    <citation type="submission" date="2017-11" db="EMBL/GenBank/DDBJ databases">
        <authorList>
            <person name="Chan K.G."/>
            <person name="Lee L.S."/>
        </authorList>
    </citation>
    <scope>NUCLEOTIDE SEQUENCE [LARGE SCALE GENOMIC DNA]</scope>
    <source>
        <strain evidence="2">DSM 100970</strain>
    </source>
</reference>
<gene>
    <name evidence="1" type="ORF">CUN60_06115</name>
</gene>
<dbReference type="EMBL" id="CP024847">
    <property type="protein sequence ID" value="AUR51888.1"/>
    <property type="molecule type" value="Genomic_DNA"/>
</dbReference>
<dbReference type="Proteomes" id="UP000236655">
    <property type="component" value="Chromosome"/>
</dbReference>